<protein>
    <recommendedName>
        <fullName evidence="4">HIRA-interacting protein 3</fullName>
    </recommendedName>
</protein>
<feature type="compositionally biased region" description="Basic and acidic residues" evidence="1">
    <location>
        <begin position="338"/>
        <end position="374"/>
    </location>
</feature>
<accession>A0AAW2G5C5</accession>
<feature type="compositionally biased region" description="Low complexity" evidence="1">
    <location>
        <begin position="308"/>
        <end position="320"/>
    </location>
</feature>
<feature type="compositionally biased region" description="Basic and acidic residues" evidence="1">
    <location>
        <begin position="215"/>
        <end position="224"/>
    </location>
</feature>
<feature type="compositionally biased region" description="Polar residues" evidence="1">
    <location>
        <begin position="122"/>
        <end position="132"/>
    </location>
</feature>
<dbReference type="PANTHER" id="PTHR15410">
    <property type="entry name" value="HIRA-INTERACTING PROTEIN 3"/>
    <property type="match status" value="1"/>
</dbReference>
<feature type="compositionally biased region" description="Basic and acidic residues" evidence="1">
    <location>
        <begin position="246"/>
        <end position="263"/>
    </location>
</feature>
<dbReference type="PANTHER" id="PTHR15410:SF2">
    <property type="entry name" value="HIRA-INTERACTING PROTEIN 3"/>
    <property type="match status" value="1"/>
</dbReference>
<comment type="caution">
    <text evidence="2">The sequence shown here is derived from an EMBL/GenBank/DDBJ whole genome shotgun (WGS) entry which is preliminary data.</text>
</comment>
<evidence type="ECO:0000313" key="2">
    <source>
        <dbReference type="EMBL" id="KAL0122434.1"/>
    </source>
</evidence>
<dbReference type="AlphaFoldDB" id="A0AAW2G5C5"/>
<gene>
    <name evidence="2" type="ORF">PUN28_007273</name>
</gene>
<dbReference type="InterPro" id="IPR037647">
    <property type="entry name" value="HIRIP3"/>
</dbReference>
<dbReference type="Proteomes" id="UP001430953">
    <property type="component" value="Unassembled WGS sequence"/>
</dbReference>
<feature type="compositionally biased region" description="Low complexity" evidence="1">
    <location>
        <begin position="288"/>
        <end position="298"/>
    </location>
</feature>
<evidence type="ECO:0000313" key="3">
    <source>
        <dbReference type="Proteomes" id="UP001430953"/>
    </source>
</evidence>
<dbReference type="EMBL" id="JADYXP020000006">
    <property type="protein sequence ID" value="KAL0122434.1"/>
    <property type="molecule type" value="Genomic_DNA"/>
</dbReference>
<organism evidence="2 3">
    <name type="scientific">Cardiocondyla obscurior</name>
    <dbReference type="NCBI Taxonomy" id="286306"/>
    <lineage>
        <taxon>Eukaryota</taxon>
        <taxon>Metazoa</taxon>
        <taxon>Ecdysozoa</taxon>
        <taxon>Arthropoda</taxon>
        <taxon>Hexapoda</taxon>
        <taxon>Insecta</taxon>
        <taxon>Pterygota</taxon>
        <taxon>Neoptera</taxon>
        <taxon>Endopterygota</taxon>
        <taxon>Hymenoptera</taxon>
        <taxon>Apocrita</taxon>
        <taxon>Aculeata</taxon>
        <taxon>Formicoidea</taxon>
        <taxon>Formicidae</taxon>
        <taxon>Myrmicinae</taxon>
        <taxon>Cardiocondyla</taxon>
    </lineage>
</organism>
<sequence length="526" mass="59787">MVKSEHSENEEDDMDRLHLSSDNSIDITLPKKRPRDINDGDEADSPAKKRLFNKQSGMTKSKKSKTALNKKIEKVSQDTSFSELETEVEEELNTSLKQENGNESHSDFEEKNVENNKDNKLQDSANTILTPTSEKEIKKKDEIISKEDVETVNKAGKKDSEEEGKSDSEEEGKNDSKEERTKKQHTIRKCTVDIEVVDGLELSVECASDNDESSSESKDEENVKPRPKTIIVKAEPNESELDCSSDNEKSDSEEVLVDRNIKSKKDKTKKKSSRTSLSKLKVSDSENSHNSNSDNDYSSRTKKKIKKSSATTKKSANKQSLVESKRGRGKGGKKNSHKKNDECLSDEDKKTVERESETIKSKNGTKDESSEKESTSSNESDDNSEREKKFVKSRKNQRGNSKSDSRIQMLKKYLKVAGVKVTRYNTLFADCKTNAKKIERLLELLEKNGVTGRPTMEKCKQARERNEKLKEISELDMANIISEGRITRARRNIENVKKGTHPKTPPRHREERIFRRIRTVVDSDSE</sequence>
<dbReference type="GO" id="GO:0005634">
    <property type="term" value="C:nucleus"/>
    <property type="evidence" value="ECO:0007669"/>
    <property type="project" value="TreeGrafter"/>
</dbReference>
<proteinExistence type="predicted"/>
<feature type="compositionally biased region" description="Basic and acidic residues" evidence="1">
    <location>
        <begin position="100"/>
        <end position="121"/>
    </location>
</feature>
<feature type="compositionally biased region" description="Basic residues" evidence="1">
    <location>
        <begin position="264"/>
        <end position="273"/>
    </location>
</feature>
<feature type="compositionally biased region" description="Basic residues" evidence="1">
    <location>
        <begin position="327"/>
        <end position="337"/>
    </location>
</feature>
<reference evidence="2 3" key="1">
    <citation type="submission" date="2023-03" db="EMBL/GenBank/DDBJ databases">
        <title>High recombination rates correlate with genetic variation in Cardiocondyla obscurior ants.</title>
        <authorList>
            <person name="Errbii M."/>
        </authorList>
    </citation>
    <scope>NUCLEOTIDE SEQUENCE [LARGE SCALE GENOMIC DNA]</scope>
    <source>
        <strain evidence="2">Alpha-2009</strain>
        <tissue evidence="2">Whole body</tissue>
    </source>
</reference>
<feature type="region of interest" description="Disordered" evidence="1">
    <location>
        <begin position="1"/>
        <end position="190"/>
    </location>
</feature>
<evidence type="ECO:0008006" key="4">
    <source>
        <dbReference type="Google" id="ProtNLM"/>
    </source>
</evidence>
<keyword evidence="3" id="KW-1185">Reference proteome</keyword>
<feature type="compositionally biased region" description="Basic and acidic residues" evidence="1">
    <location>
        <begin position="133"/>
        <end position="181"/>
    </location>
</feature>
<feature type="region of interest" description="Disordered" evidence="1">
    <location>
        <begin position="205"/>
        <end position="406"/>
    </location>
</feature>
<name>A0AAW2G5C5_9HYME</name>
<evidence type="ECO:0000256" key="1">
    <source>
        <dbReference type="SAM" id="MobiDB-lite"/>
    </source>
</evidence>